<name>A0A0F7PHF8_9EURY</name>
<dbReference type="EMBL" id="CP008875">
    <property type="protein sequence ID" value="AKH98663.1"/>
    <property type="molecule type" value="Genomic_DNA"/>
</dbReference>
<reference evidence="4" key="2">
    <citation type="submission" date="2015-05" db="EMBL/GenBank/DDBJ databases">
        <title>Complete genome sequence of Halanaeroarchaeum sulfurireducens type strain M27-SA2, a sulfate-reducer haloarchaeon from marine anoxic lake Medee.</title>
        <authorList>
            <person name="Messina E."/>
            <person name="Kublanov I.V."/>
            <person name="Toshchakov S."/>
            <person name="Arcadi E."/>
            <person name="La Spada G."/>
            <person name="La Cono V."/>
            <person name="Yakimov M.M."/>
        </authorList>
    </citation>
    <scope>NUCLEOTIDE SEQUENCE [LARGE SCALE GENOMIC DNA]</scope>
    <source>
        <strain evidence="4">M27-SA2</strain>
        <plasmid evidence="4">Plasmid pM27-SA2-01</plasmid>
    </source>
</reference>
<dbReference type="OrthoDB" id="108721at2157"/>
<dbReference type="InterPro" id="IPR010879">
    <property type="entry name" value="DUF1508"/>
</dbReference>
<evidence type="ECO:0000313" key="2">
    <source>
        <dbReference type="EMBL" id="AKH98663.1"/>
    </source>
</evidence>
<dbReference type="InterPro" id="IPR036913">
    <property type="entry name" value="YegP-like_sf"/>
</dbReference>
<evidence type="ECO:0000313" key="3">
    <source>
        <dbReference type="EMBL" id="ALG83106.1"/>
    </source>
</evidence>
<evidence type="ECO:0000313" key="4">
    <source>
        <dbReference type="Proteomes" id="UP000060390"/>
    </source>
</evidence>
<dbReference type="EMBL" id="CP011565">
    <property type="protein sequence ID" value="ALG83106.1"/>
    <property type="molecule type" value="Genomic_DNA"/>
</dbReference>
<proteinExistence type="predicted"/>
<sequence>MSNLTFEIYEDSMGKWRWRLRHDNGNIVADSGEGYSTKQKAKTGIKVVKSGAMDARIKEV</sequence>
<dbReference type="AlphaFoldDB" id="A0A0F7PHF8"/>
<geneLocation type="plasmid" evidence="2 5">
    <name>pHSR2-01</name>
</geneLocation>
<dbReference type="GeneID" id="31401119"/>
<reference evidence="3 4" key="3">
    <citation type="journal article" date="2016" name="Stand. Genomic Sci.">
        <title>Complete genome sequence of 'Halanaeroarchaeum sulfurireducens' M27-SA2, a sulfur-reducing and acetate-oxidizing haloarchaeon from the deep-sea hypersaline anoxic lake Medee.</title>
        <authorList>
            <person name="Messina E."/>
            <person name="Sorokin D.Y."/>
            <person name="Kublanov I.V."/>
            <person name="Toshchakov S."/>
            <person name="Lopatina A."/>
            <person name="Arcadi E."/>
            <person name="Smedile F."/>
            <person name="La Spada G."/>
            <person name="La Cono V."/>
            <person name="Yakimov M.M."/>
        </authorList>
    </citation>
    <scope>NUCLEOTIDE SEQUENCE [LARGE SCALE GENOMIC DNA]</scope>
    <source>
        <strain evidence="3 4">M27-SA2</strain>
        <plasmid evidence="4">Plasmid pM27-SA2-01</plasmid>
        <plasmid evidence="3">pM27-SA2-01</plasmid>
    </source>
</reference>
<reference evidence="2 5" key="1">
    <citation type="submission" date="2014-06" db="EMBL/GenBank/DDBJ databases">
        <title>Secret life of haloarchaea: discovery of obligatory anaerobic haloarchaea growing by dissimilatory sulfur reduction.</title>
        <authorList>
            <person name="Sorokin D.Y."/>
            <person name="Kublanov I.V."/>
            <person name="Gavrilov S.N."/>
            <person name="Ferrer M."/>
            <person name="Golyshin P.N."/>
            <person name="Messina E."/>
            <person name="La Cono V."/>
            <person name="Yakimov M.M."/>
        </authorList>
    </citation>
    <scope>NUCLEOTIDE SEQUENCE [LARGE SCALE GENOMIC DNA]</scope>
    <source>
        <strain evidence="2 5">HSR2</strain>
        <plasmid evidence="2 5">pHSR2-01</plasmid>
    </source>
</reference>
<organism evidence="2 5">
    <name type="scientific">Halanaeroarchaeum sulfurireducens</name>
    <dbReference type="NCBI Taxonomy" id="1604004"/>
    <lineage>
        <taxon>Archaea</taxon>
        <taxon>Methanobacteriati</taxon>
        <taxon>Methanobacteriota</taxon>
        <taxon>Stenosarchaea group</taxon>
        <taxon>Halobacteria</taxon>
        <taxon>Halobacteriales</taxon>
        <taxon>Halobacteriaceae</taxon>
        <taxon>Halanaeroarchaeum</taxon>
    </lineage>
</organism>
<keyword evidence="2" id="KW-0614">Plasmid</keyword>
<keyword evidence="5" id="KW-1185">Reference proteome</keyword>
<geneLocation type="plasmid" evidence="3 4">
    <name>pM27-SA2-01</name>
</geneLocation>
<dbReference type="KEGG" id="hsu:HLASF_3037"/>
<dbReference type="Proteomes" id="UP000060390">
    <property type="component" value="Plasmid pM27-SA2-01"/>
</dbReference>
<dbReference type="SUPFAM" id="SSF160113">
    <property type="entry name" value="YegP-like"/>
    <property type="match status" value="1"/>
</dbReference>
<feature type="domain" description="DUF1508" evidence="1">
    <location>
        <begin position="11"/>
        <end position="59"/>
    </location>
</feature>
<evidence type="ECO:0000313" key="5">
    <source>
        <dbReference type="Proteomes" id="UP000069906"/>
    </source>
</evidence>
<dbReference type="NCBIfam" id="NF041908">
    <property type="entry name" value="HVO_2922"/>
    <property type="match status" value="1"/>
</dbReference>
<dbReference type="RefSeq" id="WP_054520053.1">
    <property type="nucleotide sequence ID" value="NZ_CP008875.1"/>
</dbReference>
<dbReference type="Proteomes" id="UP000069906">
    <property type="component" value="Plasmid pHSR2-01"/>
</dbReference>
<dbReference type="HOGENOM" id="CLU_163886_3_0_2"/>
<gene>
    <name evidence="3" type="ORF">HLASA_3038</name>
    <name evidence="2" type="ORF">HLASF_3037</name>
</gene>
<dbReference type="KEGG" id="hsf:HLASA_3038"/>
<accession>A0A0F7PHF8</accession>
<dbReference type="Gene3D" id="3.30.160.160">
    <property type="entry name" value="YegP-like"/>
    <property type="match status" value="1"/>
</dbReference>
<dbReference type="PATRIC" id="fig|1604004.4.peg.2309"/>
<protein>
    <recommendedName>
        <fullName evidence="1">DUF1508 domain-containing protein</fullName>
    </recommendedName>
</protein>
<evidence type="ECO:0000259" key="1">
    <source>
        <dbReference type="Pfam" id="PF07411"/>
    </source>
</evidence>
<dbReference type="Pfam" id="PF07411">
    <property type="entry name" value="DUF1508"/>
    <property type="match status" value="1"/>
</dbReference>